<dbReference type="Proteomes" id="UP001209570">
    <property type="component" value="Unassembled WGS sequence"/>
</dbReference>
<comment type="caution">
    <text evidence="3">The sequence shown here is derived from an EMBL/GenBank/DDBJ whole genome shotgun (WGS) entry which is preliminary data.</text>
</comment>
<protein>
    <recommendedName>
        <fullName evidence="2">AB hydrolase-1 domain-containing protein</fullName>
    </recommendedName>
</protein>
<evidence type="ECO:0000259" key="2">
    <source>
        <dbReference type="Pfam" id="PF00561"/>
    </source>
</evidence>
<dbReference type="SUPFAM" id="SSF53474">
    <property type="entry name" value="alpha/beta-Hydrolases"/>
    <property type="match status" value="1"/>
</dbReference>
<reference evidence="3" key="1">
    <citation type="submission" date="2021-12" db="EMBL/GenBank/DDBJ databases">
        <title>Prjna785345.</title>
        <authorList>
            <person name="Rujirawat T."/>
            <person name="Krajaejun T."/>
        </authorList>
    </citation>
    <scope>NUCLEOTIDE SEQUENCE</scope>
    <source>
        <strain evidence="3">Pi057C3</strain>
    </source>
</reference>
<accession>A0AAD5QAW3</accession>
<sequence length="731" mass="79450">MRFLLATVFGAVAALQLASTAHGTASNATFALNGWYPCGMSEGDGANATVGTLADLPFECAQVRAPFCHEGVCVSDRTIDLFVKRIRPSTTVKATKALWLIMGGPGIENLMLDLNQRFQGSVNVYTVDHRGVGRSFYLKCTAAQALTGGSPSSCLLDYIEGPNCAKDVLFQIDNKTEAFSTTSAAKDIVYLVKHLNTEGEVYVYGASYGSYLTARVMHLAPTTIKGYILDGVVSERNGSFARISSNRISAGKYFASLCEKDSVCLSKYAYGGQAAIPSLLKMLDRCKPDDVKTLRSVFQLQPNESIASSIDRLTLPYMVPPTFNEITDDSYLLMYVIKVSEMWLYPSPAWEDEQKLASKGVFSADSTADYAFYCLFNGDWNDPACSALRAWGKRKNPPQDYSNLTRVSFKYARDEYHGKVAKVPSNASVMFMQGRLDFQTVFDLAKYQYDQMEGTNKVFVEFPYGGHCPGVQGDCGAAVIASFVSTGGSVPDVNTSCIRSLPAINFDVDTQIAQRVAEFEGGNKGNSSAPHNTADYAFYCLLNGDWNDPACSALKAWGKRKNPPQDYSNLTLVPFKYERNQYFGKVAKVPSNASLLFMQGHLDFQTVFDLAKDQYDQMEGTNKVFVEFPYGGHCPALYGGPCGAAVLASFVSTGGSVTDVNTSCIRSLPAINFDVDAQIAQRVAKFEGGNKGNSSVPRGVRSDADSSRFVGSIAVVLVSVVAVTILNPNNE</sequence>
<organism evidence="3 4">
    <name type="scientific">Pythium insidiosum</name>
    <name type="common">Pythiosis disease agent</name>
    <dbReference type="NCBI Taxonomy" id="114742"/>
    <lineage>
        <taxon>Eukaryota</taxon>
        <taxon>Sar</taxon>
        <taxon>Stramenopiles</taxon>
        <taxon>Oomycota</taxon>
        <taxon>Peronosporomycetes</taxon>
        <taxon>Pythiales</taxon>
        <taxon>Pythiaceae</taxon>
        <taxon>Pythium</taxon>
    </lineage>
</organism>
<keyword evidence="4" id="KW-1185">Reference proteome</keyword>
<name>A0AAD5QAW3_PYTIN</name>
<evidence type="ECO:0000313" key="4">
    <source>
        <dbReference type="Proteomes" id="UP001209570"/>
    </source>
</evidence>
<dbReference type="EMBL" id="JAKCXM010000003">
    <property type="protein sequence ID" value="KAJ0409630.1"/>
    <property type="molecule type" value="Genomic_DNA"/>
</dbReference>
<feature type="chain" id="PRO_5041950919" description="AB hydrolase-1 domain-containing protein" evidence="1">
    <location>
        <begin position="24"/>
        <end position="731"/>
    </location>
</feature>
<gene>
    <name evidence="3" type="ORF">P43SY_008502</name>
</gene>
<proteinExistence type="predicted"/>
<evidence type="ECO:0000256" key="1">
    <source>
        <dbReference type="SAM" id="SignalP"/>
    </source>
</evidence>
<dbReference type="Pfam" id="PF00561">
    <property type="entry name" value="Abhydrolase_1"/>
    <property type="match status" value="1"/>
</dbReference>
<evidence type="ECO:0000313" key="3">
    <source>
        <dbReference type="EMBL" id="KAJ0409630.1"/>
    </source>
</evidence>
<feature type="signal peptide" evidence="1">
    <location>
        <begin position="1"/>
        <end position="23"/>
    </location>
</feature>
<dbReference type="InterPro" id="IPR029058">
    <property type="entry name" value="AB_hydrolase_fold"/>
</dbReference>
<dbReference type="Gene3D" id="3.40.50.1820">
    <property type="entry name" value="alpha/beta hydrolase"/>
    <property type="match status" value="1"/>
</dbReference>
<keyword evidence="1" id="KW-0732">Signal</keyword>
<feature type="domain" description="AB hydrolase-1" evidence="2">
    <location>
        <begin position="121"/>
        <end position="232"/>
    </location>
</feature>
<dbReference type="AlphaFoldDB" id="A0AAD5QAW3"/>
<dbReference type="InterPro" id="IPR000073">
    <property type="entry name" value="AB_hydrolase_1"/>
</dbReference>